<proteinExistence type="predicted"/>
<dbReference type="Pfam" id="PF23539">
    <property type="entry name" value="DUF7134"/>
    <property type="match status" value="1"/>
</dbReference>
<feature type="domain" description="Histidine kinase/HSP90-like ATPase" evidence="11">
    <location>
        <begin position="307"/>
        <end position="395"/>
    </location>
</feature>
<evidence type="ECO:0000256" key="6">
    <source>
        <dbReference type="ARBA" id="ARBA00022777"/>
    </source>
</evidence>
<keyword evidence="15" id="KW-1185">Reference proteome</keyword>
<feature type="transmembrane region" description="Helical" evidence="10">
    <location>
        <begin position="27"/>
        <end position="47"/>
    </location>
</feature>
<keyword evidence="4" id="KW-0808">Transferase</keyword>
<protein>
    <recommendedName>
        <fullName evidence="2">histidine kinase</fullName>
        <ecNumber evidence="2">2.7.13.3</ecNumber>
    </recommendedName>
</protein>
<feature type="domain" description="Signal transduction histidine kinase subgroup 3 dimerisation and phosphoacceptor" evidence="12">
    <location>
        <begin position="198"/>
        <end position="262"/>
    </location>
</feature>
<dbReference type="InterPro" id="IPR003594">
    <property type="entry name" value="HATPase_dom"/>
</dbReference>
<evidence type="ECO:0000256" key="4">
    <source>
        <dbReference type="ARBA" id="ARBA00022679"/>
    </source>
</evidence>
<evidence type="ECO:0000259" key="13">
    <source>
        <dbReference type="Pfam" id="PF23539"/>
    </source>
</evidence>
<comment type="catalytic activity">
    <reaction evidence="1">
        <text>ATP + protein L-histidine = ADP + protein N-phospho-L-histidine.</text>
        <dbReference type="EC" id="2.7.13.3"/>
    </reaction>
</comment>
<dbReference type="EC" id="2.7.13.3" evidence="2"/>
<evidence type="ECO:0000313" key="14">
    <source>
        <dbReference type="EMBL" id="GMA25960.1"/>
    </source>
</evidence>
<evidence type="ECO:0000256" key="3">
    <source>
        <dbReference type="ARBA" id="ARBA00022553"/>
    </source>
</evidence>
<keyword evidence="3" id="KW-0597">Phosphoprotein</keyword>
<dbReference type="SUPFAM" id="SSF55874">
    <property type="entry name" value="ATPase domain of HSP90 chaperone/DNA topoisomerase II/histidine kinase"/>
    <property type="match status" value="1"/>
</dbReference>
<evidence type="ECO:0000256" key="5">
    <source>
        <dbReference type="ARBA" id="ARBA00022741"/>
    </source>
</evidence>
<gene>
    <name evidence="14" type="ORF">GCM10025864_37190</name>
</gene>
<feature type="transmembrane region" description="Helical" evidence="10">
    <location>
        <begin position="53"/>
        <end position="70"/>
    </location>
</feature>
<dbReference type="InterPro" id="IPR036890">
    <property type="entry name" value="HATPase_C_sf"/>
</dbReference>
<dbReference type="PANTHER" id="PTHR24421">
    <property type="entry name" value="NITRATE/NITRITE SENSOR PROTEIN NARX-RELATED"/>
    <property type="match status" value="1"/>
</dbReference>
<accession>A0ABQ6I5C7</accession>
<evidence type="ECO:0000256" key="1">
    <source>
        <dbReference type="ARBA" id="ARBA00000085"/>
    </source>
</evidence>
<keyword evidence="6" id="KW-0418">Kinase</keyword>
<feature type="region of interest" description="Disordered" evidence="9">
    <location>
        <begin position="401"/>
        <end position="423"/>
    </location>
</feature>
<evidence type="ECO:0000256" key="8">
    <source>
        <dbReference type="ARBA" id="ARBA00023012"/>
    </source>
</evidence>
<feature type="domain" description="DUF7134" evidence="13">
    <location>
        <begin position="26"/>
        <end position="173"/>
    </location>
</feature>
<dbReference type="Pfam" id="PF02518">
    <property type="entry name" value="HATPase_c"/>
    <property type="match status" value="1"/>
</dbReference>
<dbReference type="Pfam" id="PF07730">
    <property type="entry name" value="HisKA_3"/>
    <property type="match status" value="1"/>
</dbReference>
<name>A0ABQ6I5C7_9MICO</name>
<dbReference type="InterPro" id="IPR050482">
    <property type="entry name" value="Sensor_HK_TwoCompSys"/>
</dbReference>
<keyword evidence="8" id="KW-0902">Two-component regulatory system</keyword>
<keyword evidence="10" id="KW-0812">Transmembrane</keyword>
<dbReference type="PANTHER" id="PTHR24421:SF10">
    <property type="entry name" value="NITRATE_NITRITE SENSOR PROTEIN NARQ"/>
    <property type="match status" value="1"/>
</dbReference>
<feature type="transmembrane region" description="Helical" evidence="10">
    <location>
        <begin position="77"/>
        <end position="94"/>
    </location>
</feature>
<evidence type="ECO:0000256" key="9">
    <source>
        <dbReference type="SAM" id="MobiDB-lite"/>
    </source>
</evidence>
<evidence type="ECO:0000256" key="10">
    <source>
        <dbReference type="SAM" id="Phobius"/>
    </source>
</evidence>
<evidence type="ECO:0000256" key="7">
    <source>
        <dbReference type="ARBA" id="ARBA00022840"/>
    </source>
</evidence>
<feature type="transmembrane region" description="Helical" evidence="10">
    <location>
        <begin position="124"/>
        <end position="147"/>
    </location>
</feature>
<feature type="transmembrane region" description="Helical" evidence="10">
    <location>
        <begin position="100"/>
        <end position="117"/>
    </location>
</feature>
<evidence type="ECO:0000259" key="12">
    <source>
        <dbReference type="Pfam" id="PF07730"/>
    </source>
</evidence>
<keyword evidence="7" id="KW-0067">ATP-binding</keyword>
<dbReference type="InterPro" id="IPR011712">
    <property type="entry name" value="Sig_transdc_His_kin_sub3_dim/P"/>
</dbReference>
<dbReference type="Gene3D" id="3.30.565.10">
    <property type="entry name" value="Histidine kinase-like ATPase, C-terminal domain"/>
    <property type="match status" value="1"/>
</dbReference>
<evidence type="ECO:0000259" key="11">
    <source>
        <dbReference type="Pfam" id="PF02518"/>
    </source>
</evidence>
<evidence type="ECO:0000313" key="15">
    <source>
        <dbReference type="Proteomes" id="UP001157091"/>
    </source>
</evidence>
<dbReference type="Proteomes" id="UP001157091">
    <property type="component" value="Unassembled WGS sequence"/>
</dbReference>
<comment type="caution">
    <text evidence="14">The sequence shown here is derived from an EMBL/GenBank/DDBJ whole genome shotgun (WGS) entry which is preliminary data.</text>
</comment>
<evidence type="ECO:0000256" key="2">
    <source>
        <dbReference type="ARBA" id="ARBA00012438"/>
    </source>
</evidence>
<keyword evidence="5" id="KW-0547">Nucleotide-binding</keyword>
<sequence length="423" mass="43524">MTSPDGPQRDLAPRTVPLRGRRPRPGLWLDVAVAVACFALFTVPVLLSLPSDAHPLATPLLGLLVAAPLAWARRAPVLALALVSAGLVVAALTGVRVTPFVSDLGPALGVAAAVCAVRLPRRTAVLAVAAAAVAVSAADMVALHVWPDRDQDLVQLLVAAAGWFVGDVVRTRRGFAAALAVEEARLAREADARVRAEERLRVSRDVHDVVSHTLSLVAVRAGVGRLLLDDDPEQARAALTTIEDASRRALSELRGVLAGLRDVGGADPVPEPTLDHVPALVAAVADAGLAVDLRVEGEATYDRLLETSAYRVVQEALTNVVKHAPGAHVRVDVRRADPLVVVVEDTGAMDPAGASGPPALAGSGLGVEGIRARVALHGGRASAGPVDGGGWRVEAVFGPGVPGEGAEAHHTGARAGRAQPPDA</sequence>
<dbReference type="RefSeq" id="WP_284294391.1">
    <property type="nucleotide sequence ID" value="NZ_BSUK01000001.1"/>
</dbReference>
<reference evidence="15" key="1">
    <citation type="journal article" date="2019" name="Int. J. Syst. Evol. Microbiol.">
        <title>The Global Catalogue of Microorganisms (GCM) 10K type strain sequencing project: providing services to taxonomists for standard genome sequencing and annotation.</title>
        <authorList>
            <consortium name="The Broad Institute Genomics Platform"/>
            <consortium name="The Broad Institute Genome Sequencing Center for Infectious Disease"/>
            <person name="Wu L."/>
            <person name="Ma J."/>
        </authorList>
    </citation>
    <scope>NUCLEOTIDE SEQUENCE [LARGE SCALE GENOMIC DNA]</scope>
    <source>
        <strain evidence="15">NBRC 106348</strain>
    </source>
</reference>
<dbReference type="EMBL" id="BSUK01000001">
    <property type="protein sequence ID" value="GMA25960.1"/>
    <property type="molecule type" value="Genomic_DNA"/>
</dbReference>
<keyword evidence="10" id="KW-1133">Transmembrane helix</keyword>
<keyword evidence="10" id="KW-0472">Membrane</keyword>
<organism evidence="14 15">
    <name type="scientific">Luteimicrobium album</name>
    <dbReference type="NCBI Taxonomy" id="1054550"/>
    <lineage>
        <taxon>Bacteria</taxon>
        <taxon>Bacillati</taxon>
        <taxon>Actinomycetota</taxon>
        <taxon>Actinomycetes</taxon>
        <taxon>Micrococcales</taxon>
        <taxon>Luteimicrobium</taxon>
    </lineage>
</organism>
<dbReference type="Gene3D" id="1.20.5.1930">
    <property type="match status" value="1"/>
</dbReference>
<dbReference type="CDD" id="cd16917">
    <property type="entry name" value="HATPase_UhpB-NarQ-NarX-like"/>
    <property type="match status" value="1"/>
</dbReference>
<dbReference type="InterPro" id="IPR055558">
    <property type="entry name" value="DUF7134"/>
</dbReference>